<feature type="transmembrane region" description="Helical" evidence="6">
    <location>
        <begin position="118"/>
        <end position="141"/>
    </location>
</feature>
<feature type="transmembrane region" description="Helical" evidence="6">
    <location>
        <begin position="362"/>
        <end position="384"/>
    </location>
</feature>
<feature type="transmembrane region" description="Helical" evidence="6">
    <location>
        <begin position="320"/>
        <end position="342"/>
    </location>
</feature>
<feature type="transmembrane region" description="Helical" evidence="6">
    <location>
        <begin position="809"/>
        <end position="828"/>
    </location>
</feature>
<evidence type="ECO:0000256" key="4">
    <source>
        <dbReference type="ARBA" id="ARBA00022989"/>
    </source>
</evidence>
<feature type="transmembrane region" description="Helical" evidence="6">
    <location>
        <begin position="1674"/>
        <end position="1697"/>
    </location>
</feature>
<feature type="transmembrane region" description="Helical" evidence="6">
    <location>
        <begin position="530"/>
        <end position="550"/>
    </location>
</feature>
<dbReference type="FunFam" id="1.20.1250.20:FF:000130">
    <property type="entry name" value="Protein NRT1/ PTR FAMILY 3.1"/>
    <property type="match status" value="1"/>
</dbReference>
<evidence type="ECO:0000313" key="7">
    <source>
        <dbReference type="EMBL" id="RXH69862.1"/>
    </source>
</evidence>
<feature type="transmembrane region" description="Helical" evidence="6">
    <location>
        <begin position="1404"/>
        <end position="1423"/>
    </location>
</feature>
<dbReference type="GO" id="GO:0016020">
    <property type="term" value="C:membrane"/>
    <property type="evidence" value="ECO:0007669"/>
    <property type="project" value="UniProtKB-SubCell"/>
</dbReference>
<feature type="transmembrane region" description="Helical" evidence="6">
    <location>
        <begin position="1593"/>
        <end position="1612"/>
    </location>
</feature>
<evidence type="ECO:0000256" key="5">
    <source>
        <dbReference type="ARBA" id="ARBA00023136"/>
    </source>
</evidence>
<feature type="transmembrane region" description="Helical" evidence="6">
    <location>
        <begin position="1709"/>
        <end position="1735"/>
    </location>
</feature>
<feature type="transmembrane region" description="Helical" evidence="6">
    <location>
        <begin position="1435"/>
        <end position="1455"/>
    </location>
</feature>
<feature type="transmembrane region" description="Helical" evidence="6">
    <location>
        <begin position="161"/>
        <end position="178"/>
    </location>
</feature>
<feature type="transmembrane region" description="Helical" evidence="6">
    <location>
        <begin position="445"/>
        <end position="466"/>
    </location>
</feature>
<dbReference type="InterPro" id="IPR036259">
    <property type="entry name" value="MFS_trans_sf"/>
</dbReference>
<feature type="transmembrane region" description="Helical" evidence="6">
    <location>
        <begin position="237"/>
        <end position="257"/>
    </location>
</feature>
<feature type="transmembrane region" description="Helical" evidence="6">
    <location>
        <begin position="91"/>
        <end position="111"/>
    </location>
</feature>
<name>A0A498HIZ2_MALDO</name>
<dbReference type="EMBL" id="RDQH01000342">
    <property type="protein sequence ID" value="RXH69862.1"/>
    <property type="molecule type" value="Genomic_DNA"/>
</dbReference>
<dbReference type="SUPFAM" id="SSF103473">
    <property type="entry name" value="MFS general substrate transporter"/>
    <property type="match status" value="3"/>
</dbReference>
<feature type="transmembrane region" description="Helical" evidence="6">
    <location>
        <begin position="487"/>
        <end position="510"/>
    </location>
</feature>
<keyword evidence="3 6" id="KW-0812">Transmembrane</keyword>
<keyword evidence="8" id="KW-1185">Reference proteome</keyword>
<feature type="transmembrane region" description="Helical" evidence="6">
    <location>
        <begin position="1633"/>
        <end position="1654"/>
    </location>
</feature>
<evidence type="ECO:0000256" key="2">
    <source>
        <dbReference type="ARBA" id="ARBA00005982"/>
    </source>
</evidence>
<comment type="similarity">
    <text evidence="2">Belongs to the major facilitator superfamily. Proton-dependent oligopeptide transporter (POT/PTR) (TC 2.A.17) family.</text>
</comment>
<comment type="caution">
    <text evidence="7">The sequence shown here is derived from an EMBL/GenBank/DDBJ whole genome shotgun (WGS) entry which is preliminary data.</text>
</comment>
<keyword evidence="4 6" id="KW-1133">Transmembrane helix</keyword>
<feature type="transmembrane region" description="Helical" evidence="6">
    <location>
        <begin position="933"/>
        <end position="952"/>
    </location>
</feature>
<feature type="transmembrane region" description="Helical" evidence="6">
    <location>
        <begin position="784"/>
        <end position="803"/>
    </location>
</feature>
<feature type="transmembrane region" description="Helical" evidence="6">
    <location>
        <begin position="1312"/>
        <end position="1332"/>
    </location>
</feature>
<dbReference type="CDD" id="cd17416">
    <property type="entry name" value="MFS_NPF1_2"/>
    <property type="match status" value="2"/>
</dbReference>
<feature type="transmembrane region" description="Helical" evidence="6">
    <location>
        <begin position="693"/>
        <end position="713"/>
    </location>
</feature>
<protein>
    <submittedName>
        <fullName evidence="7">Uncharacterized protein</fullName>
    </submittedName>
</protein>
<feature type="transmembrane region" description="Helical" evidence="6">
    <location>
        <begin position="1097"/>
        <end position="1120"/>
    </location>
</feature>
<feature type="transmembrane region" description="Helical" evidence="6">
    <location>
        <begin position="1256"/>
        <end position="1274"/>
    </location>
</feature>
<feature type="transmembrane region" description="Helical" evidence="6">
    <location>
        <begin position="1055"/>
        <end position="1076"/>
    </location>
</feature>
<sequence>MMGDKSNSFLSLCFRKRKCDSPSSKPLLQQKDEDLHQLLDPNTTKNKFGWKAMPYILGTESISTMATFGMTANFMVYLVREYHMEQVTAANIINIWICSYCLLSIVGASIADIYLGKFLTIAFASLATLTGMVTITLTALVPQLRPPPCILDDSLQCVSSATITQLGFLLAGLCWLGIGTGGIKPCSIPFGIDQFDSTTVEGRKSVGSYLNWYYTLSSLVLMINQTLVVYIQDSVSWSLGFGIPTLLMLCAIPLFLAGSKIYFYVKPEGSTFSSFAHVLVAAYKKRFLKKAALVVDNEVSDDGSCANPWRLCSIQQVEEVICVVKTLPIWASGAIFLIAYAQEGTFVVSQALRMDRHIGLNFEMPAGSIKLMSMMTVIISLPLYNRVLQPAIRKITKHEDGLPALQRIGIGYFFSILCMMVAGLIEQRRRALATSQDSSNGIAAMSVFWLFPQQILLGLLEVFGTVGHIEFYNKEFPESMKSIGNSLPYLCLAGATYLSSVVVSILHSVTGKHGQPNWLDNDINVGRLDNYYFLIAGLGVVNFLYFLSCARGYTYKASVKAVESVETNPINSSFFSFCFIRKLKLANPNYDQSPSSEALLPPNGDHLHRSDSSTVVQSKPGWKAVIYILGNESIEKMASYGLTINFMVYLVREYHMEQVPAANMINNWASSCFLLTVIGGSIADIYLGKFLTIALASFATLLGMLTVTLTAFVPQLRPPPCTLNGQQQQCVSSTKTQLGFLIVGLCGLGLGTGGIRPCSIPFGVDQFDSATVEGRKSVTRFLNLYYAISCMVILINQSLVMYIQDSVSWALGFAIPTLLMSCAILLFFGGSKIYFYVKPEGSTFSSFAQVLVAAYKKRHLKLHNDDRVHGVFSDDDSSNRNGRRVLNKLHLSTEFSFLKKAALVVDNELKDDGSCATPSRLCSIQQVEEVIRVMKILPVSVSGVISLLALAQEPTFVVSQAMKMDRHIGPNFAIPAGSVKMMSIMTLFISLTLYDRVLQRALTKFTKCEDGIPPLRRIGIGYFFSAMCMVVAGLVEQQRRALATSQASSNGVVAMSVFWLFPQEMLLGLCEMFGVVGLLEFYNKEFPETMKSIGNSLLYLCLAGASCLSSVTVSIVHGVTGKHGRPNWLDNDINAGRLDYFYFLIAGLGVVNFFYFLFCARGYAYKASAETVESLDESLGHPLLMMAEGKKQKQQQSSHCLYVTKFFQKSTSSELSHKFPLSPDKEPVDRKRDVAKKPGGWKAMPFILGNDTFERLAAIGLLANFMVYLTRMLHLDQVSASNIINVWSGLTNFAPLLGAFISDAYVGRFRTIVFASISSLMGMATVTLTAWLPQLHPPPCSLQQQALSQCTGPTRAQLGLLLSGLGFLSIGTAGIRPCSIPFGVDQFDPTTEEGKKGVNSFFNWYYATFTVVLLLSQTVVVYIQDKVSWSLGFGIPTVLMACSILLLFFGSRVYVHAKPQGSMFSGIAQVLVAAHKKRHIELAEEAEIIDVDKFYHPPIFKGYYASKLPLTNQLRFLNKAAVILDNDLKPDGSPVDNWRLCSVQQVEELKCVLKTIPIWASAIVSLTAMTQQGTFTVSQALKMDRHLGANFEVPAGSISVISFLTIGLWLPIYDRILVPSLRKITKREGGVTVLQRCGIGIIFSVLSMTVAGVIEKERRNFANLHPAAHVSFLWLAPQLILMGLCEAFNMIGLLEFFNREFPDHMRSIGNALVSCSFAGSSYLSSLVVNVVHHVSGTEKHPDWLTNDINAGRLDYFYFLLAGIGVLNFPYFLYCAQRYHYKATNVYVDEEKPYDMDPTRKFVLVVIVHPTLSPPSPIGALHPALLILRFHGLATAAPETEPFKLVIRIDDEGGDEKERERQNRECERSG</sequence>
<feature type="transmembrane region" description="Helical" evidence="6">
    <location>
        <begin position="404"/>
        <end position="425"/>
    </location>
</feature>
<reference evidence="7 8" key="1">
    <citation type="submission" date="2018-10" db="EMBL/GenBank/DDBJ databases">
        <title>A high-quality apple genome assembly.</title>
        <authorList>
            <person name="Hu J."/>
        </authorList>
    </citation>
    <scope>NUCLEOTIDE SEQUENCE [LARGE SCALE GENOMIC DNA]</scope>
    <source>
        <strain evidence="8">cv. HFTH1</strain>
        <tissue evidence="7">Young leaf</tissue>
    </source>
</reference>
<comment type="subcellular location">
    <subcellularLocation>
        <location evidence="1">Membrane</location>
        <topology evidence="1">Multi-pass membrane protein</topology>
    </subcellularLocation>
</comment>
<feature type="transmembrane region" description="Helical" evidence="6">
    <location>
        <begin position="1015"/>
        <end position="1035"/>
    </location>
</feature>
<accession>A0A498HIZ2</accession>
<feature type="transmembrane region" description="Helical" evidence="6">
    <location>
        <begin position="212"/>
        <end position="231"/>
    </location>
</feature>
<feature type="transmembrane region" description="Helical" evidence="6">
    <location>
        <begin position="1286"/>
        <end position="1305"/>
    </location>
</feature>
<feature type="transmembrane region" description="Helical" evidence="6">
    <location>
        <begin position="665"/>
        <end position="687"/>
    </location>
</feature>
<evidence type="ECO:0000313" key="8">
    <source>
        <dbReference type="Proteomes" id="UP000290289"/>
    </source>
</evidence>
<dbReference type="GO" id="GO:0022857">
    <property type="term" value="F:transmembrane transporter activity"/>
    <property type="evidence" value="ECO:0007669"/>
    <property type="project" value="InterPro"/>
</dbReference>
<feature type="transmembrane region" description="Helical" evidence="6">
    <location>
        <begin position="1755"/>
        <end position="1773"/>
    </location>
</feature>
<keyword evidence="5 6" id="KW-0472">Membrane</keyword>
<dbReference type="Proteomes" id="UP000290289">
    <property type="component" value="Chromosome 16"/>
</dbReference>
<organism evidence="7 8">
    <name type="scientific">Malus domestica</name>
    <name type="common">Apple</name>
    <name type="synonym">Pyrus malus</name>
    <dbReference type="NCBI Taxonomy" id="3750"/>
    <lineage>
        <taxon>Eukaryota</taxon>
        <taxon>Viridiplantae</taxon>
        <taxon>Streptophyta</taxon>
        <taxon>Embryophyta</taxon>
        <taxon>Tracheophyta</taxon>
        <taxon>Spermatophyta</taxon>
        <taxon>Magnoliopsida</taxon>
        <taxon>eudicotyledons</taxon>
        <taxon>Gunneridae</taxon>
        <taxon>Pentapetalae</taxon>
        <taxon>rosids</taxon>
        <taxon>fabids</taxon>
        <taxon>Rosales</taxon>
        <taxon>Rosaceae</taxon>
        <taxon>Amygdaloideae</taxon>
        <taxon>Maleae</taxon>
        <taxon>Malus</taxon>
    </lineage>
</organism>
<gene>
    <name evidence="7" type="ORF">DVH24_007118</name>
</gene>
<evidence type="ECO:0000256" key="3">
    <source>
        <dbReference type="ARBA" id="ARBA00022692"/>
    </source>
</evidence>
<feature type="transmembrane region" description="Helical" evidence="6">
    <location>
        <begin position="972"/>
        <end position="994"/>
    </location>
</feature>
<evidence type="ECO:0000256" key="6">
    <source>
        <dbReference type="SAM" id="Phobius"/>
    </source>
</evidence>
<dbReference type="InterPro" id="IPR000109">
    <property type="entry name" value="POT_fam"/>
</dbReference>
<proteinExistence type="inferred from homology"/>
<feature type="transmembrane region" description="Helical" evidence="6">
    <location>
        <begin position="1140"/>
        <end position="1158"/>
    </location>
</feature>
<dbReference type="Gene3D" id="1.20.1250.20">
    <property type="entry name" value="MFS general substrate transporter like domains"/>
    <property type="match status" value="3"/>
</dbReference>
<feature type="transmembrane region" description="Helical" evidence="6">
    <location>
        <begin position="55"/>
        <end position="79"/>
    </location>
</feature>
<dbReference type="PANTHER" id="PTHR11654">
    <property type="entry name" value="OLIGOPEPTIDE TRANSPORTER-RELATED"/>
    <property type="match status" value="1"/>
</dbReference>
<evidence type="ECO:0000256" key="1">
    <source>
        <dbReference type="ARBA" id="ARBA00004141"/>
    </source>
</evidence>
<dbReference type="Pfam" id="PF00854">
    <property type="entry name" value="PTR2"/>
    <property type="match status" value="3"/>
</dbReference>